<sequence>MSNLILSNYLSQGAPLISLCYLLSLILNRWGDKTTIKGLKYNRSNQDILVDVDSWINPQASVPIYPLTELSRLVKKVVTEGSFNNLLEIAKAVATTLLNGNDYISAIGVSVKVENPREADADSTDYWGAEVFRYKGNI</sequence>
<proteinExistence type="predicted"/>
<accession>A0ACB9PFY7</accession>
<name>A0ACB9PFY7_BAUVA</name>
<dbReference type="EMBL" id="CM039429">
    <property type="protein sequence ID" value="KAI4346854.1"/>
    <property type="molecule type" value="Genomic_DNA"/>
</dbReference>
<organism evidence="1 2">
    <name type="scientific">Bauhinia variegata</name>
    <name type="common">Purple orchid tree</name>
    <name type="synonym">Phanera variegata</name>
    <dbReference type="NCBI Taxonomy" id="167791"/>
    <lineage>
        <taxon>Eukaryota</taxon>
        <taxon>Viridiplantae</taxon>
        <taxon>Streptophyta</taxon>
        <taxon>Embryophyta</taxon>
        <taxon>Tracheophyta</taxon>
        <taxon>Spermatophyta</taxon>
        <taxon>Magnoliopsida</taxon>
        <taxon>eudicotyledons</taxon>
        <taxon>Gunneridae</taxon>
        <taxon>Pentapetalae</taxon>
        <taxon>rosids</taxon>
        <taxon>fabids</taxon>
        <taxon>Fabales</taxon>
        <taxon>Fabaceae</taxon>
        <taxon>Cercidoideae</taxon>
        <taxon>Cercideae</taxon>
        <taxon>Bauhiniinae</taxon>
        <taxon>Bauhinia</taxon>
    </lineage>
</organism>
<dbReference type="Proteomes" id="UP000828941">
    <property type="component" value="Chromosome 4"/>
</dbReference>
<reference evidence="1 2" key="1">
    <citation type="journal article" date="2022" name="DNA Res.">
        <title>Chromosomal-level genome assembly of the orchid tree Bauhinia variegata (Leguminosae; Cercidoideae) supports the allotetraploid origin hypothesis of Bauhinia.</title>
        <authorList>
            <person name="Zhong Y."/>
            <person name="Chen Y."/>
            <person name="Zheng D."/>
            <person name="Pang J."/>
            <person name="Liu Y."/>
            <person name="Luo S."/>
            <person name="Meng S."/>
            <person name="Qian L."/>
            <person name="Wei D."/>
            <person name="Dai S."/>
            <person name="Zhou R."/>
        </authorList>
    </citation>
    <scope>NUCLEOTIDE SEQUENCE [LARGE SCALE GENOMIC DNA]</scope>
    <source>
        <strain evidence="1">BV-YZ2020</strain>
    </source>
</reference>
<evidence type="ECO:0000313" key="2">
    <source>
        <dbReference type="Proteomes" id="UP000828941"/>
    </source>
</evidence>
<comment type="caution">
    <text evidence="1">The sequence shown here is derived from an EMBL/GenBank/DDBJ whole genome shotgun (WGS) entry which is preliminary data.</text>
</comment>
<protein>
    <submittedName>
        <fullName evidence="1">Uncharacterized protein</fullName>
    </submittedName>
</protein>
<keyword evidence="2" id="KW-1185">Reference proteome</keyword>
<evidence type="ECO:0000313" key="1">
    <source>
        <dbReference type="EMBL" id="KAI4346854.1"/>
    </source>
</evidence>
<gene>
    <name evidence="1" type="ORF">L6164_007718</name>
</gene>